<feature type="region of interest" description="Disordered" evidence="5">
    <location>
        <begin position="80"/>
        <end position="124"/>
    </location>
</feature>
<evidence type="ECO:0000256" key="4">
    <source>
        <dbReference type="ARBA" id="ARBA00025604"/>
    </source>
</evidence>
<dbReference type="AlphaFoldDB" id="A0A7V3RF50"/>
<evidence type="ECO:0000256" key="3">
    <source>
        <dbReference type="ARBA" id="ARBA00023274"/>
    </source>
</evidence>
<dbReference type="SUPFAM" id="SSF50249">
    <property type="entry name" value="Nucleic acid-binding proteins"/>
    <property type="match status" value="1"/>
</dbReference>
<gene>
    <name evidence="7" type="ORF">ENX73_04660</name>
</gene>
<dbReference type="InterPro" id="IPR003029">
    <property type="entry name" value="S1_domain"/>
</dbReference>
<dbReference type="Pfam" id="PF00575">
    <property type="entry name" value="S1"/>
    <property type="match status" value="1"/>
</dbReference>
<proteinExistence type="inferred from homology"/>
<evidence type="ECO:0000259" key="6">
    <source>
        <dbReference type="PROSITE" id="PS50126"/>
    </source>
</evidence>
<dbReference type="GO" id="GO:0005840">
    <property type="term" value="C:ribosome"/>
    <property type="evidence" value="ECO:0007669"/>
    <property type="project" value="UniProtKB-KW"/>
</dbReference>
<comment type="caution">
    <text evidence="7">The sequence shown here is derived from an EMBL/GenBank/DDBJ whole genome shotgun (WGS) entry which is preliminary data.</text>
</comment>
<sequence>MSVKTGQIFEGTVTAIKNFGVFVKIDGEGEGLVHISKITSGYVKDVSEYLNIGQKVKVKVLGVGENGKMDLSIKDAGEIIKKKDSSQPKEKEDKQTDFEQKMSKFLKESQQKSSDLKKRSDRYG</sequence>
<keyword evidence="2" id="KW-0689">Ribosomal protein</keyword>
<dbReference type="GO" id="GO:0003735">
    <property type="term" value="F:structural constituent of ribosome"/>
    <property type="evidence" value="ECO:0007669"/>
    <property type="project" value="TreeGrafter"/>
</dbReference>
<dbReference type="InterPro" id="IPR050437">
    <property type="entry name" value="Ribos_protein_bS1-like"/>
</dbReference>
<comment type="function">
    <text evidence="4">Binds mRNA; thus facilitating recognition of the initiation point. It is needed to translate mRNA with a short Shine-Dalgarno (SD) purine-rich sequence.</text>
</comment>
<name>A0A7V3RF50_9BACT</name>
<dbReference type="GO" id="GO:1990904">
    <property type="term" value="C:ribonucleoprotein complex"/>
    <property type="evidence" value="ECO:0007669"/>
    <property type="project" value="UniProtKB-KW"/>
</dbReference>
<dbReference type="Gene3D" id="2.40.50.140">
    <property type="entry name" value="Nucleic acid-binding proteins"/>
    <property type="match status" value="1"/>
</dbReference>
<dbReference type="PANTHER" id="PTHR10724">
    <property type="entry name" value="30S RIBOSOMAL PROTEIN S1"/>
    <property type="match status" value="1"/>
</dbReference>
<dbReference type="FunFam" id="2.40.50.140:FF:000103">
    <property type="entry name" value="protein RRP5 homolog"/>
    <property type="match status" value="1"/>
</dbReference>
<evidence type="ECO:0000256" key="2">
    <source>
        <dbReference type="ARBA" id="ARBA00022980"/>
    </source>
</evidence>
<feature type="domain" description="S1 motif" evidence="6">
    <location>
        <begin position="6"/>
        <end position="74"/>
    </location>
</feature>
<keyword evidence="3" id="KW-0687">Ribonucleoprotein</keyword>
<organism evidence="7">
    <name type="scientific">Mesoaciditoga lauensis</name>
    <dbReference type="NCBI Taxonomy" id="1495039"/>
    <lineage>
        <taxon>Bacteria</taxon>
        <taxon>Thermotogati</taxon>
        <taxon>Thermotogota</taxon>
        <taxon>Thermotogae</taxon>
        <taxon>Mesoaciditogales</taxon>
        <taxon>Mesoaciditogaceae</taxon>
        <taxon>Mesoaciditoga</taxon>
    </lineage>
</organism>
<dbReference type="GO" id="GO:0006412">
    <property type="term" value="P:translation"/>
    <property type="evidence" value="ECO:0007669"/>
    <property type="project" value="TreeGrafter"/>
</dbReference>
<dbReference type="EMBL" id="DTPE01000188">
    <property type="protein sequence ID" value="HGE75397.1"/>
    <property type="molecule type" value="Genomic_DNA"/>
</dbReference>
<protein>
    <submittedName>
        <fullName evidence="7">S1 RNA-binding domain-containing protein</fullName>
    </submittedName>
</protein>
<evidence type="ECO:0000256" key="1">
    <source>
        <dbReference type="ARBA" id="ARBA00006767"/>
    </source>
</evidence>
<reference evidence="7" key="1">
    <citation type="journal article" date="2020" name="mSystems">
        <title>Genome- and Community-Level Interaction Insights into Carbon Utilization and Element Cycling Functions of Hydrothermarchaeota in Hydrothermal Sediment.</title>
        <authorList>
            <person name="Zhou Z."/>
            <person name="Liu Y."/>
            <person name="Xu W."/>
            <person name="Pan J."/>
            <person name="Luo Z.H."/>
            <person name="Li M."/>
        </authorList>
    </citation>
    <scope>NUCLEOTIDE SEQUENCE [LARGE SCALE GENOMIC DNA]</scope>
    <source>
        <strain evidence="7">SpSt-966</strain>
    </source>
</reference>
<evidence type="ECO:0000256" key="5">
    <source>
        <dbReference type="SAM" id="MobiDB-lite"/>
    </source>
</evidence>
<accession>A0A7V3RF50</accession>
<dbReference type="SMART" id="SM00316">
    <property type="entry name" value="S1"/>
    <property type="match status" value="1"/>
</dbReference>
<evidence type="ECO:0000313" key="7">
    <source>
        <dbReference type="EMBL" id="HGE75397.1"/>
    </source>
</evidence>
<comment type="similarity">
    <text evidence="1">Belongs to the bacterial ribosomal protein bS1 family.</text>
</comment>
<dbReference type="PANTHER" id="PTHR10724:SF7">
    <property type="entry name" value="SMALL RIBOSOMAL SUBUNIT PROTEIN BS1C"/>
    <property type="match status" value="1"/>
</dbReference>
<dbReference type="InterPro" id="IPR012340">
    <property type="entry name" value="NA-bd_OB-fold"/>
</dbReference>
<dbReference type="GO" id="GO:0003729">
    <property type="term" value="F:mRNA binding"/>
    <property type="evidence" value="ECO:0007669"/>
    <property type="project" value="TreeGrafter"/>
</dbReference>
<dbReference type="PROSITE" id="PS50126">
    <property type="entry name" value="S1"/>
    <property type="match status" value="1"/>
</dbReference>